<evidence type="ECO:0000313" key="4">
    <source>
        <dbReference type="Proteomes" id="UP001373714"/>
    </source>
</evidence>
<dbReference type="Proteomes" id="UP001373714">
    <property type="component" value="Unassembled WGS sequence"/>
</dbReference>
<proteinExistence type="predicted"/>
<sequence>MSDKSSNYEADRHSSTYNPRYNLYPHPLSGRHAGITPSYRDRSHRDFSLTVREVSNWTKKCQNRKTFAGWVQNAHKRDYDRFRSNLLAWGAEDIQFAWDELSIYRDYVEKRQAKGCCIEPAIDAVWKADGIITEEIRKGLLEAVATLENVPDEEKNWRPDSDGRVLDLVDPSLWPVIYGTTLDKKGRLIEVPQNAFDIPFCFRHMGVTEIHPSINDEKDLKRGYSDRFCWLPSEFKVSRDGKATKINSYINNLSSPEQQRIFYPIIENIFTALIPMFELALADLARGRCYMARAHGCNKMSRERDAKGPMANMAIPKTNYFRKSKEILGQFQNNEEITTQYADSAVEVCYNHHRCRRKKLACEKICHKRAIVFLQNGEPPLDPKDMWQPPVVSRAQRLAGRNLKVVVKFTTIHLAPGGFSYQPTNNWPLEPMLVIIS</sequence>
<feature type="domain" description="DUF4246" evidence="2">
    <location>
        <begin position="94"/>
        <end position="432"/>
    </location>
</feature>
<gene>
    <name evidence="3" type="ORF">TWF730_004549</name>
</gene>
<dbReference type="InterPro" id="IPR025340">
    <property type="entry name" value="DUF4246"/>
</dbReference>
<feature type="region of interest" description="Disordered" evidence="1">
    <location>
        <begin position="1"/>
        <end position="23"/>
    </location>
</feature>
<accession>A0AAV9U0V2</accession>
<evidence type="ECO:0000259" key="2">
    <source>
        <dbReference type="Pfam" id="PF14033"/>
    </source>
</evidence>
<protein>
    <recommendedName>
        <fullName evidence="2">DUF4246 domain-containing protein</fullName>
    </recommendedName>
</protein>
<dbReference type="Pfam" id="PF14033">
    <property type="entry name" value="DUF4246"/>
    <property type="match status" value="1"/>
</dbReference>
<evidence type="ECO:0000313" key="3">
    <source>
        <dbReference type="EMBL" id="KAK6331467.1"/>
    </source>
</evidence>
<dbReference type="AlphaFoldDB" id="A0AAV9U0V2"/>
<dbReference type="PANTHER" id="PTHR33119:SF1">
    <property type="entry name" value="FE2OG DIOXYGENASE DOMAIN-CONTAINING PROTEIN"/>
    <property type="match status" value="1"/>
</dbReference>
<organism evidence="3 4">
    <name type="scientific">Orbilia blumenaviensis</name>
    <dbReference type="NCBI Taxonomy" id="1796055"/>
    <lineage>
        <taxon>Eukaryota</taxon>
        <taxon>Fungi</taxon>
        <taxon>Dikarya</taxon>
        <taxon>Ascomycota</taxon>
        <taxon>Pezizomycotina</taxon>
        <taxon>Orbiliomycetes</taxon>
        <taxon>Orbiliales</taxon>
        <taxon>Orbiliaceae</taxon>
        <taxon>Orbilia</taxon>
    </lineage>
</organism>
<comment type="caution">
    <text evidence="3">The sequence shown here is derived from an EMBL/GenBank/DDBJ whole genome shotgun (WGS) entry which is preliminary data.</text>
</comment>
<evidence type="ECO:0000256" key="1">
    <source>
        <dbReference type="SAM" id="MobiDB-lite"/>
    </source>
</evidence>
<dbReference type="EMBL" id="JAVHNS010000018">
    <property type="protein sequence ID" value="KAK6331467.1"/>
    <property type="molecule type" value="Genomic_DNA"/>
</dbReference>
<keyword evidence="4" id="KW-1185">Reference proteome</keyword>
<dbReference type="InterPro" id="IPR049192">
    <property type="entry name" value="DUF4246_C"/>
</dbReference>
<reference evidence="3 4" key="1">
    <citation type="submission" date="2019-10" db="EMBL/GenBank/DDBJ databases">
        <authorList>
            <person name="Palmer J.M."/>
        </authorList>
    </citation>
    <scope>NUCLEOTIDE SEQUENCE [LARGE SCALE GENOMIC DNA]</scope>
    <source>
        <strain evidence="3 4">TWF730</strain>
    </source>
</reference>
<dbReference type="PANTHER" id="PTHR33119">
    <property type="entry name" value="IFI3P"/>
    <property type="match status" value="1"/>
</dbReference>
<name>A0AAV9U0V2_9PEZI</name>